<evidence type="ECO:0000313" key="7">
    <source>
        <dbReference type="Proteomes" id="UP000014500"/>
    </source>
</evidence>
<proteinExistence type="predicted"/>
<dbReference type="PROSITE" id="PS50912">
    <property type="entry name" value="EAR"/>
    <property type="match status" value="1"/>
</dbReference>
<evidence type="ECO:0000256" key="5">
    <source>
        <dbReference type="SAM" id="SignalP"/>
    </source>
</evidence>
<dbReference type="PhylomeDB" id="T1IQL4"/>
<dbReference type="EMBL" id="JH431312">
    <property type="status" value="NOT_ANNOTATED_CDS"/>
    <property type="molecule type" value="Genomic_DNA"/>
</dbReference>
<protein>
    <recommendedName>
        <fullName evidence="8">VWFD domain-containing protein</fullName>
    </recommendedName>
</protein>
<dbReference type="PANTHER" id="PTHR22918:SF6">
    <property type="entry name" value="EG:8D8.1 PROTEIN-RELATED"/>
    <property type="match status" value="1"/>
</dbReference>
<accession>T1IQL4</accession>
<evidence type="ECO:0000256" key="4">
    <source>
        <dbReference type="ARBA" id="ARBA00022737"/>
    </source>
</evidence>
<dbReference type="eggNOG" id="ENOG502RZ4E">
    <property type="taxonomic scope" value="Eukaryota"/>
</dbReference>
<evidence type="ECO:0008006" key="8">
    <source>
        <dbReference type="Google" id="ProtNLM"/>
    </source>
</evidence>
<feature type="chain" id="PRO_5004579428" description="VWFD domain-containing protein" evidence="5">
    <location>
        <begin position="22"/>
        <end position="2094"/>
    </location>
</feature>
<dbReference type="Proteomes" id="UP000014500">
    <property type="component" value="Unassembled WGS sequence"/>
</dbReference>
<keyword evidence="3 5" id="KW-0732">Signal</keyword>
<dbReference type="Pfam" id="PF03736">
    <property type="entry name" value="EPTP"/>
    <property type="match status" value="1"/>
</dbReference>
<dbReference type="GO" id="GO:0005576">
    <property type="term" value="C:extracellular region"/>
    <property type="evidence" value="ECO:0007669"/>
    <property type="project" value="UniProtKB-SubCell"/>
</dbReference>
<comment type="subcellular location">
    <subcellularLocation>
        <location evidence="1">Secreted</location>
    </subcellularLocation>
</comment>
<reference evidence="7" key="1">
    <citation type="submission" date="2011-05" db="EMBL/GenBank/DDBJ databases">
        <authorList>
            <person name="Richards S.R."/>
            <person name="Qu J."/>
            <person name="Jiang H."/>
            <person name="Jhangiani S.N."/>
            <person name="Agravi P."/>
            <person name="Goodspeed R."/>
            <person name="Gross S."/>
            <person name="Mandapat C."/>
            <person name="Jackson L."/>
            <person name="Mathew T."/>
            <person name="Pu L."/>
            <person name="Thornton R."/>
            <person name="Saada N."/>
            <person name="Wilczek-Boney K.B."/>
            <person name="Lee S."/>
            <person name="Kovar C."/>
            <person name="Wu Y."/>
            <person name="Scherer S.E."/>
            <person name="Worley K.C."/>
            <person name="Muzny D.M."/>
            <person name="Gibbs R."/>
        </authorList>
    </citation>
    <scope>NUCLEOTIDE SEQUENCE</scope>
    <source>
        <strain evidence="7">Brora</strain>
    </source>
</reference>
<keyword evidence="7" id="KW-1185">Reference proteome</keyword>
<dbReference type="InterPro" id="IPR005492">
    <property type="entry name" value="EPTP"/>
</dbReference>
<dbReference type="HOGENOM" id="CLU_232477_0_0_1"/>
<sequence>MVFLKFLILFVVNYFTNLTYGQMEIEKKSIEAALQHMKTQLNQPLIPDGISTEASKYQTNVWNEPPQDFYHPHSSFNVYAGHKTELYISMLYEDNYEYFRHEQAVDMLLINEFETKILVAATPNNIFVNGIVPSTLYNDFDIPNVISMDYLKYTNFQTGQNEIYLIALQSLQHFQYILVFKFNFVTLEMEPQSALKIQPYVAKIRVISVPTAQKNLVFAVRYNDIRKMTGCSSTVYELSFHGPNLVLSDLQSLRTSGAVDAESFTINGVTYLVVANSFCLSSDVFVFDADVNGFYLYQRLALHNATNFHYFQMGFRHFVAAIGIQDALIFEWKIDNLVAVQYFPTPSSPVRQWHRQWQSLELPWKNEAVLLLVSSPEIQIIKWSKLKEKFVSEIAPICTEFLKIPNLMRVGYQKAIYSYSDFNVAKLNCILSREGCVGVSQLEENGVVKYILESVHQNLIPIENGGYNFWFKTHGVGFSCLIANTQIITPKVLSYAYQGVVYVMAPFIDETRTFVIQIHPSKILDRSSPTSDLHHLTKSEEILKTFETKLDDQYAKKIPSNVVTEKTEQTIYRPISFNTVTAFELINLDVFKFDFQDGEPNLRVWDEKFLILNKIIEKFHKFLDDAVDLRNEIVRIPNNIHFTELKVEENVFLIQKAEINRINNVPIINFMNSVVTWDQSEPIHGKKIFITPITHIGNIQVINLIADHRFPNDILTTSTEQTLNGEWSFNSPVEIDQIQVEVLNGINMTQMEMVSSLHYEETIIHHAPKTFMDRVEIHGDIIIDQIDGFDLRRLVEHAVTRTGTENQLITGKKIFMKNLNVVHNLNVAETVNGFDIPRLNKDIVKPYEPAVITAPKIFAQTVLANKNIHVRGFINYEKFPSNFVIQNSKVSISATKEFTAPLTVNGNLSVTGLINGLRVESAVTLYTPQSLYDHKIFLDKIDVQSLEVTGTIDGMRMEDLYRIAEDGRNLPDAPDYFKSLNISGNLENVRSINGHSVAELLLDVVYKGDQNVIFTDEKVFLKATRITGAVKNLEIINKLNLQTDFLNLQHPQNVIGRKTFTRRTTFHDIQVDGLIDQVNLTQFRKTAVTLNTTQEIHGILHFVNGITVRNIVVDGTIDNVSIPQDVLLKSESKIIHAPKLFLHGIRSNVVTTNNLDFNGRINSMDWRKFVNERVTLSTPQDIFSTITFFDQVEIAENLHVINKINDIDVYKLTEDAMMKSKPQNVTGIKTISGKVTADYIFTGSFGRISKVNLTELNTSIIRIHNNSISQKVYFDKVRVMERTLLEGKINKVFLNEIIEDSVLKSSDTVQNITGMKIFSETIKIDGDLFVITVNGLNPLTDILLKSTPQTIPGQFDLKTVIVNSDVIISGKINGIDLVQFEKQVMKTNEDLTLSTLTLENDLYIENDLQITGTINEIVFSDLIENSVLKNSDIQIESYKEFVGTLQVFGNVAVGGTVNDIKLNEFVKNIVLISEAQEITGIKTFTSDIETTSSIKISGNLTIRGTVNTINLNHLLTSTFYPNLPHAITGEKIFKRPIIIQDNVVYKTTINQIKLPIDVVLNNGNQPITATKRFEHIIVEGDVHGELVNGYILEDLYRDTVLNKHPKPITGVKILNKTVRFKSEVTVIGHVCNLDFGTNVMTTDKPQTITGVKTFHRMNIEDVIIHNINGQVFNVFDTLWTTLQSPIEASYEFLGETRIVNLTPEIEEIVLPSVSEEMKNLSQFLVQLKLGTNEVVEVCQVLDELAAPSIQAPEKLVYFKLAYETDLIGDGGFEIIQYQQHVYLILRQRNTPCEPHDVYLWNPETQFQKINAGIAKGRSVRWRTFVHKNEQFIVSVQPQQKLSCGTPSRIFRINKNTAYFDNYCTLKNLWFTEVAIIYDHDTLYVATIPYFNIFKLDLTHKSEFCKIEKYTHSAKIGNFLITLKLHKLFVVGDSNGIEIFEASLKPTASYMTMPGIQHLISATANGKEFLIVSRMLYETNSQIIQVYEFEFTKSRFGLLLLKQTNPTDRPILDIRPFAWGSNGEVHLAVLYKKMGISIMKLEGYGAFDEIKLPVTSAERLNIFTWGKRPYLLVAPIRRKREIQIFSGIIEGKYIF</sequence>
<dbReference type="GO" id="GO:0008201">
    <property type="term" value="F:heparin binding"/>
    <property type="evidence" value="ECO:0007669"/>
    <property type="project" value="TreeGrafter"/>
</dbReference>
<evidence type="ECO:0000256" key="3">
    <source>
        <dbReference type="ARBA" id="ARBA00022729"/>
    </source>
</evidence>
<feature type="signal peptide" evidence="5">
    <location>
        <begin position="1"/>
        <end position="21"/>
    </location>
</feature>
<organism evidence="6 7">
    <name type="scientific">Strigamia maritima</name>
    <name type="common">European centipede</name>
    <name type="synonym">Geophilus maritimus</name>
    <dbReference type="NCBI Taxonomy" id="126957"/>
    <lineage>
        <taxon>Eukaryota</taxon>
        <taxon>Metazoa</taxon>
        <taxon>Ecdysozoa</taxon>
        <taxon>Arthropoda</taxon>
        <taxon>Myriapoda</taxon>
        <taxon>Chilopoda</taxon>
        <taxon>Pleurostigmophora</taxon>
        <taxon>Geophilomorpha</taxon>
        <taxon>Linotaeniidae</taxon>
        <taxon>Strigamia</taxon>
    </lineage>
</organism>
<evidence type="ECO:0000256" key="2">
    <source>
        <dbReference type="ARBA" id="ARBA00022525"/>
    </source>
</evidence>
<dbReference type="EnsemblMetazoa" id="SMAR003334-RA">
    <property type="protein sequence ID" value="SMAR003334-PA"/>
    <property type="gene ID" value="SMAR003334"/>
</dbReference>
<evidence type="ECO:0000256" key="1">
    <source>
        <dbReference type="ARBA" id="ARBA00004613"/>
    </source>
</evidence>
<keyword evidence="4" id="KW-0677">Repeat</keyword>
<evidence type="ECO:0000313" key="6">
    <source>
        <dbReference type="EnsemblMetazoa" id="SMAR003334-PA"/>
    </source>
</evidence>
<dbReference type="InterPro" id="IPR051666">
    <property type="entry name" value="SP_Capacitation_Regulator"/>
</dbReference>
<dbReference type="PANTHER" id="PTHR22918">
    <property type="entry name" value="SEMINAL PLASMA PROTEIN"/>
    <property type="match status" value="1"/>
</dbReference>
<keyword evidence="2" id="KW-0964">Secreted</keyword>
<name>T1IQL4_STRMM</name>
<dbReference type="InterPro" id="IPR009039">
    <property type="entry name" value="EAR"/>
</dbReference>
<dbReference type="STRING" id="126957.T1IQL4"/>
<dbReference type="GO" id="GO:0009986">
    <property type="term" value="C:cell surface"/>
    <property type="evidence" value="ECO:0007669"/>
    <property type="project" value="TreeGrafter"/>
</dbReference>
<reference evidence="6" key="2">
    <citation type="submission" date="2015-02" db="UniProtKB">
        <authorList>
            <consortium name="EnsemblMetazoa"/>
        </authorList>
    </citation>
    <scope>IDENTIFICATION</scope>
</reference>